<dbReference type="AlphaFoldDB" id="A0A6A5S2T6"/>
<proteinExistence type="predicted"/>
<organism evidence="1 2">
    <name type="scientific">Didymella exigua CBS 183.55</name>
    <dbReference type="NCBI Taxonomy" id="1150837"/>
    <lineage>
        <taxon>Eukaryota</taxon>
        <taxon>Fungi</taxon>
        <taxon>Dikarya</taxon>
        <taxon>Ascomycota</taxon>
        <taxon>Pezizomycotina</taxon>
        <taxon>Dothideomycetes</taxon>
        <taxon>Pleosporomycetidae</taxon>
        <taxon>Pleosporales</taxon>
        <taxon>Pleosporineae</taxon>
        <taxon>Didymellaceae</taxon>
        <taxon>Didymella</taxon>
    </lineage>
</organism>
<dbReference type="GeneID" id="54344944"/>
<name>A0A6A5S2T6_9PLEO</name>
<dbReference type="OrthoDB" id="3786276at2759"/>
<gene>
    <name evidence="1" type="ORF">M421DRAFT_121051</name>
</gene>
<dbReference type="RefSeq" id="XP_033454680.1">
    <property type="nucleotide sequence ID" value="XM_033587298.1"/>
</dbReference>
<evidence type="ECO:0000313" key="2">
    <source>
        <dbReference type="Proteomes" id="UP000800082"/>
    </source>
</evidence>
<dbReference type="Proteomes" id="UP000800082">
    <property type="component" value="Unassembled WGS sequence"/>
</dbReference>
<reference evidence="1" key="1">
    <citation type="journal article" date="2020" name="Stud. Mycol.">
        <title>101 Dothideomycetes genomes: a test case for predicting lifestyles and emergence of pathogens.</title>
        <authorList>
            <person name="Haridas S."/>
            <person name="Albert R."/>
            <person name="Binder M."/>
            <person name="Bloem J."/>
            <person name="Labutti K."/>
            <person name="Salamov A."/>
            <person name="Andreopoulos B."/>
            <person name="Baker S."/>
            <person name="Barry K."/>
            <person name="Bills G."/>
            <person name="Bluhm B."/>
            <person name="Cannon C."/>
            <person name="Castanera R."/>
            <person name="Culley D."/>
            <person name="Daum C."/>
            <person name="Ezra D."/>
            <person name="Gonzalez J."/>
            <person name="Henrissat B."/>
            <person name="Kuo A."/>
            <person name="Liang C."/>
            <person name="Lipzen A."/>
            <person name="Lutzoni F."/>
            <person name="Magnuson J."/>
            <person name="Mondo S."/>
            <person name="Nolan M."/>
            <person name="Ohm R."/>
            <person name="Pangilinan J."/>
            <person name="Park H.-J."/>
            <person name="Ramirez L."/>
            <person name="Alfaro M."/>
            <person name="Sun H."/>
            <person name="Tritt A."/>
            <person name="Yoshinaga Y."/>
            <person name="Zwiers L.-H."/>
            <person name="Turgeon B."/>
            <person name="Goodwin S."/>
            <person name="Spatafora J."/>
            <person name="Crous P."/>
            <person name="Grigoriev I."/>
        </authorList>
    </citation>
    <scope>NUCLEOTIDE SEQUENCE</scope>
    <source>
        <strain evidence="1">CBS 183.55</strain>
    </source>
</reference>
<keyword evidence="2" id="KW-1185">Reference proteome</keyword>
<protein>
    <submittedName>
        <fullName evidence="1">Uncharacterized protein</fullName>
    </submittedName>
</protein>
<evidence type="ECO:0000313" key="1">
    <source>
        <dbReference type="EMBL" id="KAF1934432.1"/>
    </source>
</evidence>
<dbReference type="EMBL" id="ML978956">
    <property type="protein sequence ID" value="KAF1934432.1"/>
    <property type="molecule type" value="Genomic_DNA"/>
</dbReference>
<sequence>MEPPQAAYCNCSLSAVRVLMRIEQFEGVKVPLETLLEVMEDAEVRCCAVLNCTLCSQRRFSLASVTVVSAAVVEWVHGAWLEGGINHTVSLGDVRLDRTDAEMLGRQLMSLQLSHFVKVMARLEGTLSTSTTAHMAIYQDVVRAKMQELQDCKQQVHKYSELP</sequence>
<accession>A0A6A5S2T6</accession>